<dbReference type="InterPro" id="IPR002716">
    <property type="entry name" value="PIN_dom"/>
</dbReference>
<dbReference type="EMBL" id="FXAF01000011">
    <property type="protein sequence ID" value="SMF74750.1"/>
    <property type="molecule type" value="Genomic_DNA"/>
</dbReference>
<dbReference type="InterPro" id="IPR002850">
    <property type="entry name" value="PIN_toxin-like"/>
</dbReference>
<keyword evidence="3" id="KW-1185">Reference proteome</keyword>
<dbReference type="Pfam" id="PF13470">
    <property type="entry name" value="PIN_3"/>
    <property type="match status" value="1"/>
</dbReference>
<dbReference type="OrthoDB" id="5243920at2"/>
<dbReference type="AlphaFoldDB" id="A0A1X7GUH6"/>
<dbReference type="STRING" id="464029.SAMN02982989_4422"/>
<evidence type="ECO:0000313" key="3">
    <source>
        <dbReference type="Proteomes" id="UP000192903"/>
    </source>
</evidence>
<dbReference type="PANTHER" id="PTHR34610:SF3">
    <property type="entry name" value="SSL7007 PROTEIN"/>
    <property type="match status" value="1"/>
</dbReference>
<reference evidence="3" key="1">
    <citation type="submission" date="2017-04" db="EMBL/GenBank/DDBJ databases">
        <authorList>
            <person name="Varghese N."/>
            <person name="Submissions S."/>
        </authorList>
    </citation>
    <scope>NUCLEOTIDE SEQUENCE [LARGE SCALE GENOMIC DNA]</scope>
    <source>
        <strain evidence="3">B4P</strain>
    </source>
</reference>
<gene>
    <name evidence="2" type="ORF">SAMN02982989_4422</name>
</gene>
<feature type="domain" description="PIN" evidence="1">
    <location>
        <begin position="2"/>
        <end position="119"/>
    </location>
</feature>
<proteinExistence type="predicted"/>
<name>A0A1X7GUH6_9HYPH</name>
<accession>A0A1X7GUH6</accession>
<dbReference type="SUPFAM" id="SSF88723">
    <property type="entry name" value="PIN domain-like"/>
    <property type="match status" value="1"/>
</dbReference>
<dbReference type="Gene3D" id="3.40.50.1010">
    <property type="entry name" value="5'-nuclease"/>
    <property type="match status" value="1"/>
</dbReference>
<protein>
    <submittedName>
        <fullName evidence="2">Putative toxin-antitoxin system toxin component, PIN family</fullName>
    </submittedName>
</protein>
<dbReference type="NCBIfam" id="TIGR00305">
    <property type="entry name" value="putative toxin-antitoxin system toxin component, PIN family"/>
    <property type="match status" value="1"/>
</dbReference>
<dbReference type="InterPro" id="IPR029060">
    <property type="entry name" value="PIN-like_dom_sf"/>
</dbReference>
<dbReference type="SMART" id="SM00670">
    <property type="entry name" value="PINc"/>
    <property type="match status" value="1"/>
</dbReference>
<sequence>MKRVVLDTNVLAAGYRSRTGASFALLEAVGARQIRPLVTVALFIEYEAVLKRAEHVAVHRMASAEIDRALAGFLTLAEAVDVHYQWRPKLSDAKDELVLEAALNGRADALVTHNVRDFDQVRKEFKLRILRPSELLEELRT</sequence>
<dbReference type="PANTHER" id="PTHR34610">
    <property type="entry name" value="SSL7007 PROTEIN"/>
    <property type="match status" value="1"/>
</dbReference>
<evidence type="ECO:0000313" key="2">
    <source>
        <dbReference type="EMBL" id="SMF74750.1"/>
    </source>
</evidence>
<organism evidence="2 3">
    <name type="scientific">Xaviernesmea oryzae</name>
    <dbReference type="NCBI Taxonomy" id="464029"/>
    <lineage>
        <taxon>Bacteria</taxon>
        <taxon>Pseudomonadati</taxon>
        <taxon>Pseudomonadota</taxon>
        <taxon>Alphaproteobacteria</taxon>
        <taxon>Hyphomicrobiales</taxon>
        <taxon>Rhizobiaceae</taxon>
        <taxon>Rhizobium/Agrobacterium group</taxon>
        <taxon>Xaviernesmea</taxon>
    </lineage>
</organism>
<dbReference type="Proteomes" id="UP000192903">
    <property type="component" value="Unassembled WGS sequence"/>
</dbReference>
<evidence type="ECO:0000259" key="1">
    <source>
        <dbReference type="SMART" id="SM00670"/>
    </source>
</evidence>